<organism evidence="1 2">
    <name type="scientific">Cyprinus carpio</name>
    <name type="common">Common carp</name>
    <dbReference type="NCBI Taxonomy" id="7962"/>
    <lineage>
        <taxon>Eukaryota</taxon>
        <taxon>Metazoa</taxon>
        <taxon>Chordata</taxon>
        <taxon>Craniata</taxon>
        <taxon>Vertebrata</taxon>
        <taxon>Euteleostomi</taxon>
        <taxon>Actinopterygii</taxon>
        <taxon>Neopterygii</taxon>
        <taxon>Teleostei</taxon>
        <taxon>Ostariophysi</taxon>
        <taxon>Cypriniformes</taxon>
        <taxon>Cyprinidae</taxon>
        <taxon>Cyprininae</taxon>
        <taxon>Cyprinus</taxon>
    </lineage>
</organism>
<protein>
    <submittedName>
        <fullName evidence="1">Uncharacterized protein</fullName>
    </submittedName>
</protein>
<dbReference type="PANTHER" id="PTHR15591">
    <property type="entry name" value="RUN AND SH3 DOMAIN CONTAINING"/>
    <property type="match status" value="1"/>
</dbReference>
<dbReference type="Gene3D" id="1.20.58.900">
    <property type="match status" value="1"/>
</dbReference>
<dbReference type="InterPro" id="IPR037213">
    <property type="entry name" value="Run_dom_sf"/>
</dbReference>
<name>A0A8C1T0F8_CYPCA</name>
<dbReference type="Proteomes" id="UP000694700">
    <property type="component" value="Unplaced"/>
</dbReference>
<dbReference type="GO" id="GO:0031410">
    <property type="term" value="C:cytoplasmic vesicle"/>
    <property type="evidence" value="ECO:0007669"/>
    <property type="project" value="TreeGrafter"/>
</dbReference>
<dbReference type="AlphaFoldDB" id="A0A8C1T0F8"/>
<evidence type="ECO:0000313" key="1">
    <source>
        <dbReference type="Ensembl" id="ENSCCRP00015014800.1"/>
    </source>
</evidence>
<accession>A0A8C1T0F8</accession>
<proteinExistence type="predicted"/>
<dbReference type="Ensembl" id="ENSCCRT00015015326.1">
    <property type="protein sequence ID" value="ENSCCRP00015014800.1"/>
    <property type="gene ID" value="ENSCCRG00015006649.1"/>
</dbReference>
<dbReference type="PANTHER" id="PTHR15591:SF14">
    <property type="entry name" value="AP-4 COMPLEX ACCESSORY SUBUNIT RUSC2"/>
    <property type="match status" value="1"/>
</dbReference>
<evidence type="ECO:0000313" key="2">
    <source>
        <dbReference type="Proteomes" id="UP000694700"/>
    </source>
</evidence>
<sequence length="118" mass="13228">MNLNLYLTPIFPISFCFSAGMLKAVNLPVDLIMAHFNSRRDPEEKIRLGNSLLCTTISYLVLKQRCPAIQNILQDGLKPYQLDLIIGQRRLSAKVGQMLNTSCKICTAVQLANENIAF</sequence>
<dbReference type="InterPro" id="IPR047343">
    <property type="entry name" value="RUSC1_2"/>
</dbReference>
<reference evidence="1" key="1">
    <citation type="submission" date="2025-08" db="UniProtKB">
        <authorList>
            <consortium name="Ensembl"/>
        </authorList>
    </citation>
    <scope>IDENTIFICATION</scope>
</reference>